<feature type="coiled-coil region" evidence="2">
    <location>
        <begin position="1345"/>
        <end position="1372"/>
    </location>
</feature>
<name>A0A0D1LZA6_9LACO</name>
<sequence precursor="true">MRQFNMNKGNFEVKSHYKMYKAGKRWVVAGMATLSLLGGLMMVSGDASADGVDSSVAPVADSQAPTETTKNATTNSVVLSATPAPASSVSAEASAVSESSVVSSVVVSSSVASSVVTESVSSTSSVSVAGSSDASSVVSQSLASSVVVPADAVTVKDTDSEKAYALGTTPDAETTTPDSAVTAVPMNAAYTSSTKAKSASVPAVSTSGTIAASSYIKTDSAQNHTSFSYKGSSQVSDYFKQTGDITGSITNSAYPSASVSSAVVVANNTADNQLMTDSKKDDIFWKAIVPQVKNEAGSVSYKSQLDILKGFQLKGGYRVLPIDGKGNILPSSSWTATGSMSTAYTGGQAIGIVMAPVQPVQMGTPEITHAQDKVNANDGIDGIDNAVIAGRDLYVRNAGDVSSLLVHVRKTDANGNLIGTTNVNGTATAVTTPEDGYAWGTASDGYPVTQGNVLKTTPSSWSGALSTDTTTAIQKILYNGVYFDYVWANPIDNHDGTVTGTLTYREFADSAMTKLLSEVTTQVTAQRYMAVGLYASNGGNGQTFFGGISYFQGTNATTDVNVSYTFGKNNSKLQDDTKVNAVVGETIIVTDKKTDTNADAGMNVTYVAPDVPGFKIDPSSVMSATAGSGDLAIKYVVNQDDFTDQVTNAKTSLQAIDDSIADLQAMIDKDPSSIDVQSVLTKMQDIRKQAVDKIAASQTIADGSVDLTTVADVQDALQKIMQGANDVSALATDASNQIDLAKEITKNSVSINKNISDDNDVMTAKSKINDDIASGQTAENIANDKVDLENKVGIATQNRKDAITTADTAVAANTVKNALVDGAKSALSILTGESDPKDDSHTKTYIDAGVKNLAKVSEVDVPKSVMNVQDVIDAIAKVTDLLTKDPTNTAAIDQALQGLKDKISQAKQALVSAGSAASEVANAKTPVNVSDQDQTALNQAKQHLQAVVDDADSTTDDIAEAQQAVADELKKLTDARDAEIVKGKTVAATTVPDNATDQTDAITQLQKDQDALTTIMNNGDSTLKDIQAAEQKVATDLSSMADVVTKAKTDANKVVTDWNDNSKLYTDQTDALATIQGDIDHLNSVMKNDASTASDITDAQTQLQDDIKKVTDARNGSVASGNDVVAGLTDQQKKDELVSDSLDELNTAIAGGTKSAIDTAIDKVKTAVDTMIDADINDVPAVVTAKQKIADLLQGNTVDMDEVAKATSALKQVTQQATADLAAKKQAAAKAEIPANLQDQFGKLDEDTQKQLTDEVADLTTAAAKDGVKVSELQPKLDQLQHDLADMQKNLQTAKDAAQAVADTATPTNVADQAIAGSAYDTAKTALDNTLKNDNATASDLAAAQAAVTNALQDMQDNLTTAKQQVTDVANDWAKEADKFTDQDTSAVKQALTDLAELPVDATQADYTRVKTALDTAKKAVEKVRDDAVKNGNEVAGSVTKDQANDKLVSDSLGELTTAINGGTAAAINTAADKVKTAVNTIVDSDINDVPAVATAKQKIVDLLNKSQLDDKAIADAMTDLQGAVAQADKDLQTAKKQATVEEPANLLDQIGELSKDDQDKLATAVAKLQDLTDPKNDGTTKTSDIRVQQDIVDGILAPLQEARKTAVQDATTEATADVPANITDQAKNSTLQADKDDLQKVATDDKSTLADIQKAQQKVADDIKAMTDKVNDAKSAGNSVINKWNTADNVAKYTDQDETIKDYIATLTGLTSADNKTATQSDIDGARQKLQHDIEVAEGKRQASVTTADTAVTAATHTTDDDVKARIDAVKSAEETGTKTAIDEAVAKLQVADETVVAKNIADDKDVAGAKQLVDAALDANPYDQAKVDTAKNNYDDAVKQAESKLDAAKKQATVEEPANLLDQIGKLPKDDQAKLATAVANLKNLTDPTNNDTTKVSDIKAQQDIVDSILKALQENRQNAIDTANTTVKATVPTNIADQADKSTLQADKDNLQRVAADDKSTLDDIQKAQQKVEDDIAAMTKKVTEAKTAGQQDVAAWTDPKNVAKYTDQDTTAINDDIAALNDLTAADNTAATQKAITDARQKLADDIAIVEQKRQAAVDDGNKEIDKAQPNVNLDKEVELTVDGLKQAIADGTQTKIAEAIKKVQTAVDTMVATNVSDSDAVNTAKQAVNDALNATDLNTDTLNKALGDLDKAVSGAKDALATAKDHATVEEPANLDDQIGKLSTTDQETLATAIAKLKDLTDPKNDATTKLSDIKAQQDIVDGILKPLQKNREEAVAEADGIATADVPTNITDQADAAGATLKDDKVALQTAAADDSKTLADIKKAQQKVTDDIAAMTKNVTDAKNAGKKVVTNWSDDANVAKYVDQDTTTVDADIKHLQELTSSDEATQTVIDDARKQLEADIKTVTQARQTVVDAADKVIATVNNGDNATNQDVKNRIQAVKDAESAKGTAAINEAVSKLQNANDTVVPANVADVDSVTTAKQAVDDALNATAYDPATVAQKVADYKKAVATAKNALKQVTDAVAAIKVPANLQDQVAMDKKNKLGDLTQQVTDLQNSATQADTTASALQPNLTDVQNRLADMTKKLHDMQADGAKLVDQFANATDDNVVKARKQLSTLLASDDATMTDIQNAMNVLKATSAPANNKPVEKQEVPVTNGQVSVPVANGDGAFVIVTDANGKQKVVQLDTADGKASANVSGAKNAQVVTVPKHGDKPFIFVTDGSGTAQYTELTPDGAKTTITPDGSKTETSTGSTIDVPAGSDVSVIYLPTADISVQAGAKNIDVPVKTGYTATVTDANGNVVEMTDGSTINVEGVPAGTNYLVTYTPDPAKVVVKLGTESGFKQGEAPATGNKNAQKLTTVADALAKLQQDEKAAAAIVSTGYTDTKVNVTNALTEMNKVDQNLDIDGYAHRVVAPDGKEYASLEDAVKANPTFAAGTTQMKVIYAPLDGQKIQVKDVSGKVLGTVTGKSDAEINVSDFAPIDAVLKQTAKQDNLNITVTAPDGTTYDSLSAALAATGYFVHVGLQNGASSFDAENAQMMPIFDDQGNVTGYYAVLAEAASLNDMNIQDFVVSYTPAIDDTAVSVDGNHYYNNTSNKEMSDNDVDNTFNNLHNMLENGAKSGVANAINKVKTAVDQSVAVNVADSGDVQKAKQVINDILNSDNVDTGKLKQAISNLATAVAQAKQALTDTKVSADADGKNWQTVSPKYADQNTSAIQNDLKKLHDLTSADNTTATKTDIEQARKQLQDDIKKVDDVRQASVKTADGAVATVKDGTNTDVKNSIAAVKAAEETGTKSAIDEEVAKLQTADATVVPANVSDDAAVVAAKRAVDDALNAKTYVPGDVAKAKQAYDQAVANAQATLRTVIDQANAIKVPVNLQNNAGDLIQMVTDLQALANQTDTTVSALRTALTAVQNRLAELNAMNQGGVVDGRQGETIVDTNVVTPKEPGVAMAKRHESRATAVTANKTSVAKGAVMAKPVQAIATTTTTKQTVTRGNKTAVALNNGASVAKTDKQVVATTANTPKSDADRIHDMLDDAKVNKASINMTENASENYIGIIIASLMVAGMFGLLAAFWRRQKESEKEFQARINGDK</sequence>
<feature type="transmembrane region" description="Helical" evidence="4">
    <location>
        <begin position="3523"/>
        <end position="3544"/>
    </location>
</feature>
<evidence type="ECO:0000313" key="5">
    <source>
        <dbReference type="EMBL" id="KIU21081.1"/>
    </source>
</evidence>
<gene>
    <name evidence="5" type="ORF">QX99_00839</name>
</gene>
<evidence type="ECO:0000256" key="1">
    <source>
        <dbReference type="ARBA" id="ARBA00022729"/>
    </source>
</evidence>
<comment type="caution">
    <text evidence="5">The sequence shown here is derived from an EMBL/GenBank/DDBJ whole genome shotgun (WGS) entry which is preliminary data.</text>
</comment>
<dbReference type="STRING" id="137591.AO080_04665"/>
<keyword evidence="6" id="KW-1185">Reference proteome</keyword>
<keyword evidence="1" id="KW-0732">Signal</keyword>
<dbReference type="PANTHER" id="PTHR43941:SF1">
    <property type="entry name" value="STRUCTURAL MAINTENANCE OF CHROMOSOMES PROTEIN 2"/>
    <property type="match status" value="1"/>
</dbReference>
<protein>
    <submittedName>
        <fullName evidence="5">KxYKxGKxW signal peptide</fullName>
    </submittedName>
</protein>
<dbReference type="GO" id="GO:0000796">
    <property type="term" value="C:condensin complex"/>
    <property type="evidence" value="ECO:0007669"/>
    <property type="project" value="TreeGrafter"/>
</dbReference>
<feature type="compositionally biased region" description="Low complexity" evidence="3">
    <location>
        <begin position="52"/>
        <end position="62"/>
    </location>
</feature>
<dbReference type="InterPro" id="IPR022263">
    <property type="entry name" value="KxYKxGKxW"/>
</dbReference>
<feature type="coiled-coil region" evidence="2">
    <location>
        <begin position="2470"/>
        <end position="2560"/>
    </location>
</feature>
<keyword evidence="4" id="KW-0472">Membrane</keyword>
<feature type="compositionally biased region" description="Polar residues" evidence="3">
    <location>
        <begin position="63"/>
        <end position="75"/>
    </location>
</feature>
<dbReference type="Proteomes" id="UP000032287">
    <property type="component" value="Unassembled WGS sequence"/>
</dbReference>
<keyword evidence="2" id="KW-0175">Coiled coil</keyword>
<feature type="coiled-coil region" evidence="2">
    <location>
        <begin position="1270"/>
        <end position="1304"/>
    </location>
</feature>
<dbReference type="NCBIfam" id="TIGR03715">
    <property type="entry name" value="KxYKxGKxW"/>
    <property type="match status" value="1"/>
</dbReference>
<dbReference type="GO" id="GO:0000785">
    <property type="term" value="C:chromatin"/>
    <property type="evidence" value="ECO:0007669"/>
    <property type="project" value="TreeGrafter"/>
</dbReference>
<dbReference type="GO" id="GO:0003682">
    <property type="term" value="F:chromatin binding"/>
    <property type="evidence" value="ECO:0007669"/>
    <property type="project" value="TreeGrafter"/>
</dbReference>
<feature type="region of interest" description="Disordered" evidence="3">
    <location>
        <begin position="52"/>
        <end position="75"/>
    </location>
</feature>
<reference evidence="5 6" key="1">
    <citation type="journal article" date="2015" name="Microbiology (Mosc.)">
        <title>Genomics of the Weissella cibaria species with an examination of its metabolic traits.</title>
        <authorList>
            <person name="Lynch K.M."/>
            <person name="Lucid A."/>
            <person name="Arendt E.K."/>
            <person name="Sleator R.D."/>
            <person name="Lucey B."/>
            <person name="Coffey A."/>
        </authorList>
    </citation>
    <scope>NUCLEOTIDE SEQUENCE [LARGE SCALE GENOMIC DNA]</scope>
    <source>
        <strain evidence="5 6">MG1</strain>
    </source>
</reference>
<organism evidence="5 6">
    <name type="scientific">Weissella cibaria</name>
    <dbReference type="NCBI Taxonomy" id="137591"/>
    <lineage>
        <taxon>Bacteria</taxon>
        <taxon>Bacillati</taxon>
        <taxon>Bacillota</taxon>
        <taxon>Bacilli</taxon>
        <taxon>Lactobacillales</taxon>
        <taxon>Lactobacillaceae</taxon>
        <taxon>Weissella</taxon>
    </lineage>
</organism>
<evidence type="ECO:0000256" key="4">
    <source>
        <dbReference type="SAM" id="Phobius"/>
    </source>
</evidence>
<evidence type="ECO:0000313" key="6">
    <source>
        <dbReference type="Proteomes" id="UP000032287"/>
    </source>
</evidence>
<evidence type="ECO:0000256" key="3">
    <source>
        <dbReference type="SAM" id="MobiDB-lite"/>
    </source>
</evidence>
<keyword evidence="4" id="KW-0812">Transmembrane</keyword>
<dbReference type="PANTHER" id="PTHR43941">
    <property type="entry name" value="STRUCTURAL MAINTENANCE OF CHROMOSOMES PROTEIN 2"/>
    <property type="match status" value="1"/>
</dbReference>
<keyword evidence="4" id="KW-1133">Transmembrane helix</keyword>
<dbReference type="EMBL" id="JWHU01000012">
    <property type="protein sequence ID" value="KIU21081.1"/>
    <property type="molecule type" value="Genomic_DNA"/>
</dbReference>
<dbReference type="PATRIC" id="fig|137591.25.peg.809"/>
<proteinExistence type="predicted"/>
<accession>A0A0D1LZA6</accession>
<feature type="coiled-coil region" evidence="2">
    <location>
        <begin position="3197"/>
        <end position="3227"/>
    </location>
</feature>
<evidence type="ECO:0000256" key="2">
    <source>
        <dbReference type="SAM" id="Coils"/>
    </source>
</evidence>
<dbReference type="Pfam" id="PF19258">
    <property type="entry name" value="KxYKxGKxW_sig"/>
    <property type="match status" value="1"/>
</dbReference>
<dbReference type="GO" id="GO:0000793">
    <property type="term" value="C:condensed chromosome"/>
    <property type="evidence" value="ECO:0007669"/>
    <property type="project" value="TreeGrafter"/>
</dbReference>
<dbReference type="RefSeq" id="WP_043711067.1">
    <property type="nucleotide sequence ID" value="NZ_JALOCT010000004.1"/>
</dbReference>